<comment type="caution">
    <text evidence="7">The sequence shown here is derived from an EMBL/GenBank/DDBJ whole genome shotgun (WGS) entry which is preliminary data.</text>
</comment>
<evidence type="ECO:0000256" key="4">
    <source>
        <dbReference type="ARBA" id="ARBA00023136"/>
    </source>
</evidence>
<protein>
    <submittedName>
        <fullName evidence="7">176_t:CDS:1</fullName>
    </submittedName>
</protein>
<keyword evidence="8" id="KW-1185">Reference proteome</keyword>
<dbReference type="SMART" id="SM01417">
    <property type="entry name" value="Solute_trans_a"/>
    <property type="match status" value="1"/>
</dbReference>
<dbReference type="Proteomes" id="UP000789342">
    <property type="component" value="Unassembled WGS sequence"/>
</dbReference>
<evidence type="ECO:0000256" key="1">
    <source>
        <dbReference type="ARBA" id="ARBA00004141"/>
    </source>
</evidence>
<sequence length="300" mass="34756">RDFYEAFVIAAFFALLTQYVGDAPEEKKEKLRNKHQMRYPFPCGFITYEPTSHTHLLFVKWGVLQYVVFAPLITISALITEALGVYCSESMSFHFARVYLSIVKFFSVTLAMYALITFYVTIKSEIDDEKPLYKFACVIFLTFWQNLILSILADAGVIKPSQYWTSSNISRGLNALIICCEMVLFAFLHVIAFDYRRYRDHGQRKHTRFLRGLKSAFNFMDVVREIAFIIKYVWYLFSGKELPDSTSKALNIYGAIHADDPNAYTPLETVDGEDTQDLEAKVYENVDENTELREKERRGS</sequence>
<reference evidence="7" key="1">
    <citation type="submission" date="2021-06" db="EMBL/GenBank/DDBJ databases">
        <authorList>
            <person name="Kallberg Y."/>
            <person name="Tangrot J."/>
            <person name="Rosling A."/>
        </authorList>
    </citation>
    <scope>NUCLEOTIDE SEQUENCE</scope>
    <source>
        <strain evidence="7">CL551</strain>
    </source>
</reference>
<feature type="transmembrane region" description="Helical" evidence="5">
    <location>
        <begin position="173"/>
        <end position="195"/>
    </location>
</feature>
<accession>A0A9N9HQG4</accession>
<keyword evidence="4 5" id="KW-0472">Membrane</keyword>
<dbReference type="PANTHER" id="PTHR23423">
    <property type="entry name" value="ORGANIC SOLUTE TRANSPORTER-RELATED"/>
    <property type="match status" value="1"/>
</dbReference>
<keyword evidence="3 5" id="KW-1133">Transmembrane helix</keyword>
<dbReference type="InterPro" id="IPR005178">
    <property type="entry name" value="Ostalpha/TMEM184C"/>
</dbReference>
<feature type="signal peptide" evidence="6">
    <location>
        <begin position="1"/>
        <end position="22"/>
    </location>
</feature>
<feature type="chain" id="PRO_5040142788" evidence="6">
    <location>
        <begin position="23"/>
        <end position="300"/>
    </location>
</feature>
<evidence type="ECO:0000313" key="7">
    <source>
        <dbReference type="EMBL" id="CAG8700595.1"/>
    </source>
</evidence>
<evidence type="ECO:0000256" key="2">
    <source>
        <dbReference type="ARBA" id="ARBA00022692"/>
    </source>
</evidence>
<feature type="non-terminal residue" evidence="7">
    <location>
        <position position="300"/>
    </location>
</feature>
<gene>
    <name evidence="7" type="ORF">AMORRO_LOCUS12108</name>
</gene>
<evidence type="ECO:0000256" key="3">
    <source>
        <dbReference type="ARBA" id="ARBA00022989"/>
    </source>
</evidence>
<keyword evidence="6" id="KW-0732">Signal</keyword>
<dbReference type="AlphaFoldDB" id="A0A9N9HQG4"/>
<dbReference type="EMBL" id="CAJVPV010016946">
    <property type="protein sequence ID" value="CAG8700595.1"/>
    <property type="molecule type" value="Genomic_DNA"/>
</dbReference>
<evidence type="ECO:0000313" key="8">
    <source>
        <dbReference type="Proteomes" id="UP000789342"/>
    </source>
</evidence>
<dbReference type="GO" id="GO:0016020">
    <property type="term" value="C:membrane"/>
    <property type="evidence" value="ECO:0007669"/>
    <property type="project" value="UniProtKB-SubCell"/>
</dbReference>
<dbReference type="Pfam" id="PF03619">
    <property type="entry name" value="Solute_trans_a"/>
    <property type="match status" value="1"/>
</dbReference>
<name>A0A9N9HQG4_9GLOM</name>
<organism evidence="7 8">
    <name type="scientific">Acaulospora morrowiae</name>
    <dbReference type="NCBI Taxonomy" id="94023"/>
    <lineage>
        <taxon>Eukaryota</taxon>
        <taxon>Fungi</taxon>
        <taxon>Fungi incertae sedis</taxon>
        <taxon>Mucoromycota</taxon>
        <taxon>Glomeromycotina</taxon>
        <taxon>Glomeromycetes</taxon>
        <taxon>Diversisporales</taxon>
        <taxon>Acaulosporaceae</taxon>
        <taxon>Acaulospora</taxon>
    </lineage>
</organism>
<feature type="transmembrane region" description="Helical" evidence="5">
    <location>
        <begin position="132"/>
        <end position="153"/>
    </location>
</feature>
<feature type="transmembrane region" description="Helical" evidence="5">
    <location>
        <begin position="63"/>
        <end position="86"/>
    </location>
</feature>
<feature type="transmembrane region" description="Helical" evidence="5">
    <location>
        <begin position="98"/>
        <end position="120"/>
    </location>
</feature>
<proteinExistence type="predicted"/>
<evidence type="ECO:0000256" key="6">
    <source>
        <dbReference type="SAM" id="SignalP"/>
    </source>
</evidence>
<comment type="subcellular location">
    <subcellularLocation>
        <location evidence="1">Membrane</location>
        <topology evidence="1">Multi-pass membrane protein</topology>
    </subcellularLocation>
</comment>
<dbReference type="OrthoDB" id="14252at2759"/>
<keyword evidence="2 5" id="KW-0812">Transmembrane</keyword>
<evidence type="ECO:0000256" key="5">
    <source>
        <dbReference type="SAM" id="Phobius"/>
    </source>
</evidence>